<evidence type="ECO:0000256" key="1">
    <source>
        <dbReference type="ARBA" id="ARBA00023002"/>
    </source>
</evidence>
<organism evidence="5 6">
    <name type="scientific">Idiomarina baltica</name>
    <dbReference type="NCBI Taxonomy" id="190892"/>
    <lineage>
        <taxon>Bacteria</taxon>
        <taxon>Pseudomonadati</taxon>
        <taxon>Pseudomonadota</taxon>
        <taxon>Gammaproteobacteria</taxon>
        <taxon>Alteromonadales</taxon>
        <taxon>Idiomarinaceae</taxon>
        <taxon>Idiomarina</taxon>
    </lineage>
</organism>
<sequence>DDLLAKADVVTLHVPETPSTRWMIGSAQLAKMKPNSLLINASRGTVVDIEALAEALTSGHLAGAAIDVFPVEPQSNQDLFESPLCGIENCLLTPHIGGSTVEAQENIGIEVAGKLVHYSDNGSTLSAVNFPEVSLPQHATARRLLHIHKNQPGMMNAINSILSDFEINVAGQYLQTDENVGYVVMDIDTDNGTELLDKMKAIPGTIRARQLF</sequence>
<evidence type="ECO:0000313" key="6">
    <source>
        <dbReference type="Proteomes" id="UP000262878"/>
    </source>
</evidence>
<dbReference type="InterPro" id="IPR045865">
    <property type="entry name" value="ACT-like_dom_sf"/>
</dbReference>
<reference evidence="5 6" key="1">
    <citation type="journal article" date="2018" name="Nat. Biotechnol.">
        <title>A standardized bacterial taxonomy based on genome phylogeny substantially revises the tree of life.</title>
        <authorList>
            <person name="Parks D.H."/>
            <person name="Chuvochina M."/>
            <person name="Waite D.W."/>
            <person name="Rinke C."/>
            <person name="Skarshewski A."/>
            <person name="Chaumeil P.A."/>
            <person name="Hugenholtz P."/>
        </authorList>
    </citation>
    <scope>NUCLEOTIDE SEQUENCE [LARGE SCALE GENOMIC DNA]</scope>
    <source>
        <strain evidence="5">UBA9360</strain>
    </source>
</reference>
<dbReference type="GO" id="GO:0016616">
    <property type="term" value="F:oxidoreductase activity, acting on the CH-OH group of donors, NAD or NADP as acceptor"/>
    <property type="evidence" value="ECO:0007669"/>
    <property type="project" value="UniProtKB-ARBA"/>
</dbReference>
<dbReference type="EMBL" id="DMUP01000071">
    <property type="protein sequence ID" value="HAR55808.1"/>
    <property type="molecule type" value="Genomic_DNA"/>
</dbReference>
<dbReference type="Pfam" id="PF02826">
    <property type="entry name" value="2-Hacid_dh_C"/>
    <property type="match status" value="1"/>
</dbReference>
<evidence type="ECO:0000259" key="4">
    <source>
        <dbReference type="PROSITE" id="PS51671"/>
    </source>
</evidence>
<dbReference type="PROSITE" id="PS51671">
    <property type="entry name" value="ACT"/>
    <property type="match status" value="1"/>
</dbReference>
<evidence type="ECO:0000313" key="5">
    <source>
        <dbReference type="EMBL" id="HAR55808.1"/>
    </source>
</evidence>
<gene>
    <name evidence="5" type="ORF">DCR58_03370</name>
</gene>
<accession>A0A348WMP6</accession>
<keyword evidence="2" id="KW-0520">NAD</keyword>
<dbReference type="SUPFAM" id="SSF55021">
    <property type="entry name" value="ACT-like"/>
    <property type="match status" value="1"/>
</dbReference>
<dbReference type="PANTHER" id="PTHR10996:SF282">
    <property type="entry name" value="D-3-PHOSPHOGLYCERATE DEHYDROGENASE 1-RELATED"/>
    <property type="match status" value="1"/>
</dbReference>
<dbReference type="InterPro" id="IPR054480">
    <property type="entry name" value="AHAS_small-like_ACT"/>
</dbReference>
<dbReference type="InterPro" id="IPR006140">
    <property type="entry name" value="D-isomer_DH_NAD-bd"/>
</dbReference>
<name>A0A348WMP6_9GAMM</name>
<dbReference type="Proteomes" id="UP000262878">
    <property type="component" value="Unassembled WGS sequence"/>
</dbReference>
<feature type="domain" description="ACT" evidence="4">
    <location>
        <begin position="143"/>
        <end position="212"/>
    </location>
</feature>
<dbReference type="InterPro" id="IPR050223">
    <property type="entry name" value="D-isomer_2-hydroxyacid_DH"/>
</dbReference>
<dbReference type="InterPro" id="IPR029753">
    <property type="entry name" value="D-isomer_DH_CS"/>
</dbReference>
<dbReference type="STRING" id="314276.OS145_04268"/>
<dbReference type="AlphaFoldDB" id="A0A348WMP6"/>
<proteinExistence type="predicted"/>
<dbReference type="PROSITE" id="PS00670">
    <property type="entry name" value="D_2_HYDROXYACID_DH_2"/>
    <property type="match status" value="1"/>
</dbReference>
<dbReference type="InterPro" id="IPR036291">
    <property type="entry name" value="NAD(P)-bd_dom_sf"/>
</dbReference>
<dbReference type="InterPro" id="IPR002912">
    <property type="entry name" value="ACT_dom"/>
</dbReference>
<keyword evidence="1" id="KW-0560">Oxidoreductase</keyword>
<evidence type="ECO:0000256" key="2">
    <source>
        <dbReference type="ARBA" id="ARBA00023027"/>
    </source>
</evidence>
<dbReference type="GO" id="GO:0051287">
    <property type="term" value="F:NAD binding"/>
    <property type="evidence" value="ECO:0007669"/>
    <property type="project" value="InterPro"/>
</dbReference>
<dbReference type="Gene3D" id="3.40.50.720">
    <property type="entry name" value="NAD(P)-binding Rossmann-like Domain"/>
    <property type="match status" value="2"/>
</dbReference>
<comment type="pathway">
    <text evidence="3">Amino-acid biosynthesis.</text>
</comment>
<dbReference type="SUPFAM" id="SSF51735">
    <property type="entry name" value="NAD(P)-binding Rossmann-fold domains"/>
    <property type="match status" value="1"/>
</dbReference>
<dbReference type="CDD" id="cd04901">
    <property type="entry name" value="ACT_3PGDH"/>
    <property type="match status" value="1"/>
</dbReference>
<dbReference type="Pfam" id="PF22629">
    <property type="entry name" value="ACT_AHAS_ss"/>
    <property type="match status" value="1"/>
</dbReference>
<protein>
    <submittedName>
        <fullName evidence="5">Phosphoglycerate dehydrogenase</fullName>
    </submittedName>
</protein>
<feature type="non-terminal residue" evidence="5">
    <location>
        <position position="1"/>
    </location>
</feature>
<dbReference type="Gene3D" id="3.30.70.260">
    <property type="match status" value="1"/>
</dbReference>
<dbReference type="PROSITE" id="PS00671">
    <property type="entry name" value="D_2_HYDROXYACID_DH_3"/>
    <property type="match status" value="1"/>
</dbReference>
<evidence type="ECO:0000256" key="3">
    <source>
        <dbReference type="ARBA" id="ARBA00029440"/>
    </source>
</evidence>
<dbReference type="PANTHER" id="PTHR10996">
    <property type="entry name" value="2-HYDROXYACID DEHYDROGENASE-RELATED"/>
    <property type="match status" value="1"/>
</dbReference>
<comment type="caution">
    <text evidence="5">The sequence shown here is derived from an EMBL/GenBank/DDBJ whole genome shotgun (WGS) entry which is preliminary data.</text>
</comment>